<dbReference type="EMBL" id="LS483452">
    <property type="protein sequence ID" value="SQH75397.1"/>
    <property type="molecule type" value="Genomic_DNA"/>
</dbReference>
<sequence>MVNHVDIEFLLKILRMSFLLKSQTQLNVTFEKSNQQQRNKPEEPETFQQQN</sequence>
<proteinExistence type="predicted"/>
<evidence type="ECO:0000256" key="1">
    <source>
        <dbReference type="SAM" id="MobiDB-lite"/>
    </source>
</evidence>
<protein>
    <submittedName>
        <fullName evidence="2">Uncharacterized protein</fullName>
    </submittedName>
</protein>
<gene>
    <name evidence="2" type="ORF">SHEWBE_1431</name>
</gene>
<dbReference type="Proteomes" id="UP000250123">
    <property type="component" value="Chromosome SHEWBE"/>
</dbReference>
<dbReference type="KEGG" id="sbk:SHEWBE_1431"/>
<evidence type="ECO:0000313" key="3">
    <source>
        <dbReference type="Proteomes" id="UP000250123"/>
    </source>
</evidence>
<reference evidence="3" key="1">
    <citation type="submission" date="2018-06" db="EMBL/GenBank/DDBJ databases">
        <authorList>
            <person name="Cea G.-C."/>
            <person name="William W."/>
        </authorList>
    </citation>
    <scope>NUCLEOTIDE SEQUENCE [LARGE SCALE GENOMIC DNA]</scope>
    <source>
        <strain evidence="3">DB21MT-2</strain>
    </source>
</reference>
<feature type="region of interest" description="Disordered" evidence="1">
    <location>
        <begin position="31"/>
        <end position="51"/>
    </location>
</feature>
<name>A0A330M6K9_9GAMM</name>
<dbReference type="AlphaFoldDB" id="A0A330M6K9"/>
<accession>A0A330M6K9</accession>
<organism evidence="2 3">
    <name type="scientific">Shewanella benthica</name>
    <dbReference type="NCBI Taxonomy" id="43661"/>
    <lineage>
        <taxon>Bacteria</taxon>
        <taxon>Pseudomonadati</taxon>
        <taxon>Pseudomonadota</taxon>
        <taxon>Gammaproteobacteria</taxon>
        <taxon>Alteromonadales</taxon>
        <taxon>Shewanellaceae</taxon>
        <taxon>Shewanella</taxon>
    </lineage>
</organism>
<evidence type="ECO:0000313" key="2">
    <source>
        <dbReference type="EMBL" id="SQH75397.1"/>
    </source>
</evidence>